<reference evidence="4 5" key="1">
    <citation type="journal article" date="2008" name="Science">
        <title>The Physcomitrella genome reveals evolutionary insights into the conquest of land by plants.</title>
        <authorList>
            <person name="Rensing S."/>
            <person name="Lang D."/>
            <person name="Zimmer A."/>
            <person name="Terry A."/>
            <person name="Salamov A."/>
            <person name="Shapiro H."/>
            <person name="Nishiyama T."/>
            <person name="Perroud P.-F."/>
            <person name="Lindquist E."/>
            <person name="Kamisugi Y."/>
            <person name="Tanahashi T."/>
            <person name="Sakakibara K."/>
            <person name="Fujita T."/>
            <person name="Oishi K."/>
            <person name="Shin-I T."/>
            <person name="Kuroki Y."/>
            <person name="Toyoda A."/>
            <person name="Suzuki Y."/>
            <person name="Hashimoto A."/>
            <person name="Yamaguchi K."/>
            <person name="Sugano A."/>
            <person name="Kohara Y."/>
            <person name="Fujiyama A."/>
            <person name="Anterola A."/>
            <person name="Aoki S."/>
            <person name="Ashton N."/>
            <person name="Barbazuk W.B."/>
            <person name="Barker E."/>
            <person name="Bennetzen J."/>
            <person name="Bezanilla M."/>
            <person name="Blankenship R."/>
            <person name="Cho S.H."/>
            <person name="Dutcher S."/>
            <person name="Estelle M."/>
            <person name="Fawcett J.A."/>
            <person name="Gundlach H."/>
            <person name="Hanada K."/>
            <person name="Heyl A."/>
            <person name="Hicks K.A."/>
            <person name="Hugh J."/>
            <person name="Lohr M."/>
            <person name="Mayer K."/>
            <person name="Melkozernov A."/>
            <person name="Murata T."/>
            <person name="Nelson D."/>
            <person name="Pils B."/>
            <person name="Prigge M."/>
            <person name="Reiss B."/>
            <person name="Renner T."/>
            <person name="Rombauts S."/>
            <person name="Rushton P."/>
            <person name="Sanderfoot A."/>
            <person name="Schween G."/>
            <person name="Shiu S.-H."/>
            <person name="Stueber K."/>
            <person name="Theodoulou F.L."/>
            <person name="Tu H."/>
            <person name="Van de Peer Y."/>
            <person name="Verrier P.J."/>
            <person name="Waters E."/>
            <person name="Wood A."/>
            <person name="Yang L."/>
            <person name="Cove D."/>
            <person name="Cuming A."/>
            <person name="Hasebe M."/>
            <person name="Lucas S."/>
            <person name="Mishler D.B."/>
            <person name="Reski R."/>
            <person name="Grigoriev I."/>
            <person name="Quatrano R.S."/>
            <person name="Boore J.L."/>
        </authorList>
    </citation>
    <scope>NUCLEOTIDE SEQUENCE [LARGE SCALE GENOMIC DNA]</scope>
    <source>
        <strain evidence="4 5">cv. Gransden 2004</strain>
    </source>
</reference>
<keyword evidence="5" id="KW-1185">Reference proteome</keyword>
<evidence type="ECO:0000256" key="3">
    <source>
        <dbReference type="ARBA" id="ARBA00023300"/>
    </source>
</evidence>
<dbReference type="RefSeq" id="XP_024385593.1">
    <property type="nucleotide sequence ID" value="XM_024529825.2"/>
</dbReference>
<dbReference type="GO" id="GO:0044183">
    <property type="term" value="F:protein folding chaperone"/>
    <property type="evidence" value="ECO:0007669"/>
    <property type="project" value="InterPro"/>
</dbReference>
<dbReference type="PANTHER" id="PTHR33791:SF1">
    <property type="entry name" value="RUBISCO CHAPERONE RBCX"/>
    <property type="match status" value="1"/>
</dbReference>
<dbReference type="GO" id="GO:0110102">
    <property type="term" value="P:ribulose bisphosphate carboxylase complex assembly"/>
    <property type="evidence" value="ECO:0007669"/>
    <property type="project" value="InterPro"/>
</dbReference>
<dbReference type="InterPro" id="IPR038052">
    <property type="entry name" value="Chaperonin_RbcX_sf"/>
</dbReference>
<name>A0A7I4EGM9_PHYPA</name>
<gene>
    <name evidence="4" type="primary">LOC112287117</name>
</gene>
<dbReference type="AlphaFoldDB" id="A0A7I4EGM9"/>
<dbReference type="Proteomes" id="UP000006727">
    <property type="component" value="Chromosome 9"/>
</dbReference>
<keyword evidence="1" id="KW-0602">Photosynthesis</keyword>
<dbReference type="PANTHER" id="PTHR33791">
    <property type="entry name" value="CHAPERONIN-LIKE RBCX PROTEIN 1, CHLOROPLASTIC"/>
    <property type="match status" value="1"/>
</dbReference>
<evidence type="ECO:0000313" key="5">
    <source>
        <dbReference type="Proteomes" id="UP000006727"/>
    </source>
</evidence>
<dbReference type="EnsemblPlants" id="Pp3c9_10480V3.6">
    <property type="protein sequence ID" value="Pp3c9_10480V3.6"/>
    <property type="gene ID" value="Pp3c9_10480"/>
</dbReference>
<organism evidence="4 5">
    <name type="scientific">Physcomitrium patens</name>
    <name type="common">Spreading-leaved earth moss</name>
    <name type="synonym">Physcomitrella patens</name>
    <dbReference type="NCBI Taxonomy" id="3218"/>
    <lineage>
        <taxon>Eukaryota</taxon>
        <taxon>Viridiplantae</taxon>
        <taxon>Streptophyta</taxon>
        <taxon>Embryophyta</taxon>
        <taxon>Bryophyta</taxon>
        <taxon>Bryophytina</taxon>
        <taxon>Bryopsida</taxon>
        <taxon>Funariidae</taxon>
        <taxon>Funariales</taxon>
        <taxon>Funariaceae</taxon>
        <taxon>Physcomitrium</taxon>
    </lineage>
</organism>
<reference evidence="4 5" key="2">
    <citation type="journal article" date="2018" name="Plant J.">
        <title>The Physcomitrella patens chromosome-scale assembly reveals moss genome structure and evolution.</title>
        <authorList>
            <person name="Lang D."/>
            <person name="Ullrich K.K."/>
            <person name="Murat F."/>
            <person name="Fuchs J."/>
            <person name="Jenkins J."/>
            <person name="Haas F.B."/>
            <person name="Piednoel M."/>
            <person name="Gundlach H."/>
            <person name="Van Bel M."/>
            <person name="Meyberg R."/>
            <person name="Vives C."/>
            <person name="Morata J."/>
            <person name="Symeonidi A."/>
            <person name="Hiss M."/>
            <person name="Muchero W."/>
            <person name="Kamisugi Y."/>
            <person name="Saleh O."/>
            <person name="Blanc G."/>
            <person name="Decker E.L."/>
            <person name="van Gessel N."/>
            <person name="Grimwood J."/>
            <person name="Hayes R.D."/>
            <person name="Graham S.W."/>
            <person name="Gunter L.E."/>
            <person name="McDaniel S.F."/>
            <person name="Hoernstein S.N.W."/>
            <person name="Larsson A."/>
            <person name="Li F.W."/>
            <person name="Perroud P.F."/>
            <person name="Phillips J."/>
            <person name="Ranjan P."/>
            <person name="Rokshar D.S."/>
            <person name="Rothfels C.J."/>
            <person name="Schneider L."/>
            <person name="Shu S."/>
            <person name="Stevenson D.W."/>
            <person name="Thummler F."/>
            <person name="Tillich M."/>
            <person name="Villarreal Aguilar J.C."/>
            <person name="Widiez T."/>
            <person name="Wong G.K."/>
            <person name="Wymore A."/>
            <person name="Zhang Y."/>
            <person name="Zimmer A.D."/>
            <person name="Quatrano R.S."/>
            <person name="Mayer K.F.X."/>
            <person name="Goodstein D."/>
            <person name="Casacuberta J.M."/>
            <person name="Vandepoele K."/>
            <person name="Reski R."/>
            <person name="Cuming A.C."/>
            <person name="Tuskan G.A."/>
            <person name="Maumus F."/>
            <person name="Salse J."/>
            <person name="Schmutz J."/>
            <person name="Rensing S.A."/>
        </authorList>
    </citation>
    <scope>NUCLEOTIDE SEQUENCE [LARGE SCALE GENOMIC DNA]</scope>
    <source>
        <strain evidence="4 5">cv. Gransden 2004</strain>
    </source>
</reference>
<evidence type="ECO:0000256" key="2">
    <source>
        <dbReference type="ARBA" id="ARBA00023186"/>
    </source>
</evidence>
<evidence type="ECO:0000313" key="4">
    <source>
        <dbReference type="EnsemblPlants" id="Pp3c9_10480V3.6"/>
    </source>
</evidence>
<sequence length="210" mass="23454">MVGAALVGASMAAVSLTGPPCRCSSLETAAAGVVVARKQGHSCCKSHKKTIKQAHLYSEMTHAWQDSRLSARVLFHLIPCSASGHHAPVVVDDLGGQYEDTFDDVEKHLLDYFTFKGVKTVLAQLSEMNPTEYAWFYNFVVSNKPQDSKLFLRSLVKERQELGERKYNHVQMHEAISNQNLELLRERLMQTVKLPSDGENIDRPPLRGSD</sequence>
<dbReference type="GeneID" id="112287117"/>
<evidence type="ECO:0008006" key="6">
    <source>
        <dbReference type="Google" id="ProtNLM"/>
    </source>
</evidence>
<dbReference type="EMBL" id="ABEU02000009">
    <property type="status" value="NOT_ANNOTATED_CDS"/>
    <property type="molecule type" value="Genomic_DNA"/>
</dbReference>
<dbReference type="Gramene" id="Pp3c9_10480V3.5">
    <property type="protein sequence ID" value="Pp3c9_10480V3.5"/>
    <property type="gene ID" value="Pp3c9_10480"/>
</dbReference>
<dbReference type="GO" id="GO:0015979">
    <property type="term" value="P:photosynthesis"/>
    <property type="evidence" value="ECO:0007669"/>
    <property type="project" value="UniProtKB-KW"/>
</dbReference>
<proteinExistence type="predicted"/>
<evidence type="ECO:0000256" key="1">
    <source>
        <dbReference type="ARBA" id="ARBA00022531"/>
    </source>
</evidence>
<dbReference type="InterPro" id="IPR003435">
    <property type="entry name" value="Chaperonin_RcbX"/>
</dbReference>
<dbReference type="SUPFAM" id="SSF158615">
    <property type="entry name" value="RbcX-like"/>
    <property type="match status" value="1"/>
</dbReference>
<reference evidence="4" key="3">
    <citation type="submission" date="2020-12" db="UniProtKB">
        <authorList>
            <consortium name="EnsemblPlants"/>
        </authorList>
    </citation>
    <scope>IDENTIFICATION</scope>
</reference>
<dbReference type="RefSeq" id="XP_024385592.1">
    <property type="nucleotide sequence ID" value="XM_024529824.2"/>
</dbReference>
<dbReference type="Gene3D" id="1.10.1200.210">
    <property type="entry name" value="Chaperonin-like RbcX"/>
    <property type="match status" value="1"/>
</dbReference>
<accession>A0A7I4EGM9</accession>
<dbReference type="Gramene" id="Pp3c9_10480V3.6">
    <property type="protein sequence ID" value="Pp3c9_10480V3.6"/>
    <property type="gene ID" value="Pp3c9_10480"/>
</dbReference>
<keyword evidence="3" id="KW-0120">Carbon dioxide fixation</keyword>
<dbReference type="EnsemblPlants" id="Pp3c9_10480V3.5">
    <property type="protein sequence ID" value="Pp3c9_10480V3.5"/>
    <property type="gene ID" value="Pp3c9_10480"/>
</dbReference>
<dbReference type="Pfam" id="PF02341">
    <property type="entry name" value="RbcX"/>
    <property type="match status" value="1"/>
</dbReference>
<keyword evidence="2" id="KW-0143">Chaperone</keyword>
<protein>
    <recommendedName>
        <fullName evidence="6">Chaperonin-like RbcX protein</fullName>
    </recommendedName>
</protein>
<dbReference type="GO" id="GO:0015977">
    <property type="term" value="P:carbon fixation"/>
    <property type="evidence" value="ECO:0007669"/>
    <property type="project" value="UniProtKB-KW"/>
</dbReference>